<evidence type="ECO:0008006" key="3">
    <source>
        <dbReference type="Google" id="ProtNLM"/>
    </source>
</evidence>
<dbReference type="InterPro" id="IPR052343">
    <property type="entry name" value="Retrotransposon-Effector_Assoc"/>
</dbReference>
<comment type="caution">
    <text evidence="1">The sequence shown here is derived from an EMBL/GenBank/DDBJ whole genome shotgun (WGS) entry which is preliminary data.</text>
</comment>
<gene>
    <name evidence="1" type="ORF">BUALT_Bualt03G0187500</name>
</gene>
<keyword evidence="2" id="KW-1185">Reference proteome</keyword>
<dbReference type="AlphaFoldDB" id="A0AAV6XZB1"/>
<evidence type="ECO:0000313" key="1">
    <source>
        <dbReference type="EMBL" id="KAG8386810.1"/>
    </source>
</evidence>
<protein>
    <recommendedName>
        <fullName evidence="3">Reverse transcriptase domain-containing protein</fullName>
    </recommendedName>
</protein>
<dbReference type="PANTHER" id="PTHR46890">
    <property type="entry name" value="NON-LTR RETROLELEMENT REVERSE TRANSCRIPTASE-LIKE PROTEIN-RELATED"/>
    <property type="match status" value="1"/>
</dbReference>
<dbReference type="PANTHER" id="PTHR46890:SF1">
    <property type="entry name" value="REVERSE TRANSCRIPTASE DOMAIN-CONTAINING PROTEIN"/>
    <property type="match status" value="1"/>
</dbReference>
<proteinExistence type="predicted"/>
<dbReference type="Proteomes" id="UP000826271">
    <property type="component" value="Unassembled WGS sequence"/>
</dbReference>
<reference evidence="1" key="1">
    <citation type="submission" date="2019-10" db="EMBL/GenBank/DDBJ databases">
        <authorList>
            <person name="Zhang R."/>
            <person name="Pan Y."/>
            <person name="Wang J."/>
            <person name="Ma R."/>
            <person name="Yu S."/>
        </authorList>
    </citation>
    <scope>NUCLEOTIDE SEQUENCE</scope>
    <source>
        <strain evidence="1">LA-IB0</strain>
        <tissue evidence="1">Leaf</tissue>
    </source>
</reference>
<evidence type="ECO:0000313" key="2">
    <source>
        <dbReference type="Proteomes" id="UP000826271"/>
    </source>
</evidence>
<accession>A0AAV6XZB1</accession>
<organism evidence="1 2">
    <name type="scientific">Buddleja alternifolia</name>
    <dbReference type="NCBI Taxonomy" id="168488"/>
    <lineage>
        <taxon>Eukaryota</taxon>
        <taxon>Viridiplantae</taxon>
        <taxon>Streptophyta</taxon>
        <taxon>Embryophyta</taxon>
        <taxon>Tracheophyta</taxon>
        <taxon>Spermatophyta</taxon>
        <taxon>Magnoliopsida</taxon>
        <taxon>eudicotyledons</taxon>
        <taxon>Gunneridae</taxon>
        <taxon>Pentapetalae</taxon>
        <taxon>asterids</taxon>
        <taxon>lamiids</taxon>
        <taxon>Lamiales</taxon>
        <taxon>Scrophulariaceae</taxon>
        <taxon>Buddlejeae</taxon>
        <taxon>Buddleja</taxon>
    </lineage>
</organism>
<name>A0AAV6XZB1_9LAMI</name>
<dbReference type="EMBL" id="WHWC01000003">
    <property type="protein sequence ID" value="KAG8386810.1"/>
    <property type="molecule type" value="Genomic_DNA"/>
</dbReference>
<sequence length="263" mass="29719">MLWHRRIFIKADAKETYLRYLFASPIQYINLLDSTTSLTSSPQVTAKTGVQTLDSSFMVGNVRVGPSSGFYKGLIGMEDNTQTLPDFGEYVRRSLSNDEAHEMIKPISDDEIKKVVFSFPNDKAPSPDGFTAAFLKEAWNTIGLEICIAIRNFFESGKFIKSIHSTMISIIPKVEVPKKASDFRPIACCNVLYKELFHGYKRKNLPERCAFKVDLMKAYDTIRWQFLVKHSKLLGPSKGGAHSSHISRGQLYSGSYSEERVQP</sequence>